<evidence type="ECO:0000313" key="6">
    <source>
        <dbReference type="EMBL" id="KAJ7216536.1"/>
    </source>
</evidence>
<dbReference type="Gene3D" id="6.10.250.1770">
    <property type="match status" value="1"/>
</dbReference>
<evidence type="ECO:0000256" key="2">
    <source>
        <dbReference type="SAM" id="Coils"/>
    </source>
</evidence>
<dbReference type="CDD" id="cd12950">
    <property type="entry name" value="RRP7_Rrp7p"/>
    <property type="match status" value="1"/>
</dbReference>
<gene>
    <name evidence="6" type="ORF">GGX14DRAFT_550369</name>
</gene>
<comment type="caution">
    <text evidence="6">The sequence shown here is derived from an EMBL/GenBank/DDBJ whole genome shotgun (WGS) entry which is preliminary data.</text>
</comment>
<dbReference type="EMBL" id="JARJCW010000015">
    <property type="protein sequence ID" value="KAJ7216536.1"/>
    <property type="molecule type" value="Genomic_DNA"/>
</dbReference>
<protein>
    <submittedName>
        <fullName evidence="6">Ribosomal RNA-processing protein 7-domain-containing protein</fullName>
    </submittedName>
</protein>
<dbReference type="InterPro" id="IPR024326">
    <property type="entry name" value="RRP7_C"/>
</dbReference>
<dbReference type="Pfam" id="PF17799">
    <property type="entry name" value="RRM_Rrp7"/>
    <property type="match status" value="1"/>
</dbReference>
<feature type="region of interest" description="Disordered" evidence="3">
    <location>
        <begin position="82"/>
        <end position="116"/>
    </location>
</feature>
<dbReference type="AlphaFoldDB" id="A0AAD6YEA6"/>
<keyword evidence="7" id="KW-1185">Reference proteome</keyword>
<keyword evidence="2" id="KW-0175">Coiled coil</keyword>
<accession>A0AAD6YEA6</accession>
<feature type="coiled-coil region" evidence="2">
    <location>
        <begin position="279"/>
        <end position="306"/>
    </location>
</feature>
<dbReference type="Proteomes" id="UP001219525">
    <property type="component" value="Unassembled WGS sequence"/>
</dbReference>
<organism evidence="6 7">
    <name type="scientific">Mycena pura</name>
    <dbReference type="NCBI Taxonomy" id="153505"/>
    <lineage>
        <taxon>Eukaryota</taxon>
        <taxon>Fungi</taxon>
        <taxon>Dikarya</taxon>
        <taxon>Basidiomycota</taxon>
        <taxon>Agaricomycotina</taxon>
        <taxon>Agaricomycetes</taxon>
        <taxon>Agaricomycetidae</taxon>
        <taxon>Agaricales</taxon>
        <taxon>Marasmiineae</taxon>
        <taxon>Mycenaceae</taxon>
        <taxon>Mycena</taxon>
    </lineage>
</organism>
<sequence length="315" mass="34990">MSLPNSIVGFSVLPVSYGDDTNHYIYARSHTGSKKNVSQALPDGRTLFLVNVPPDATERELVLLFKGCGTVEKVVFDLDAQDTVVEPDDSDADDDAEQAAAEDMQDEVEGQPRKRRKVPKLVPPTVVPLPTTALRRLRRTGRTAHLVFLDASSLERALVPPPKPRLWPSSASEEPSGLAHYAALHDALRPPLDAVRAHADSAIALFDFELQRTRQESKFRKGEAIVDEDGFTLVTRGGAYGQTLGGGVSVASKKFQASGETRVRNKKKETKHKTNFYAFQKAEKQRNELLELKKNWEADKAKVEKLKASRRFKPY</sequence>
<dbReference type="GO" id="GO:0032545">
    <property type="term" value="C:CURI complex"/>
    <property type="evidence" value="ECO:0007669"/>
    <property type="project" value="TreeGrafter"/>
</dbReference>
<dbReference type="GO" id="GO:0003676">
    <property type="term" value="F:nucleic acid binding"/>
    <property type="evidence" value="ECO:0007669"/>
    <property type="project" value="InterPro"/>
</dbReference>
<dbReference type="SUPFAM" id="SSF54928">
    <property type="entry name" value="RNA-binding domain, RBD"/>
    <property type="match status" value="1"/>
</dbReference>
<feature type="domain" description="Rrp7 RRM-like N-terminal" evidence="5">
    <location>
        <begin position="7"/>
        <end position="68"/>
    </location>
</feature>
<dbReference type="GO" id="GO:0006364">
    <property type="term" value="P:rRNA processing"/>
    <property type="evidence" value="ECO:0007669"/>
    <property type="project" value="TreeGrafter"/>
</dbReference>
<dbReference type="InterPro" id="IPR035979">
    <property type="entry name" value="RBD_domain_sf"/>
</dbReference>
<evidence type="ECO:0000259" key="5">
    <source>
        <dbReference type="Pfam" id="PF17799"/>
    </source>
</evidence>
<proteinExistence type="inferred from homology"/>
<dbReference type="Gene3D" id="3.30.70.330">
    <property type="match status" value="1"/>
</dbReference>
<evidence type="ECO:0000259" key="4">
    <source>
        <dbReference type="Pfam" id="PF12923"/>
    </source>
</evidence>
<dbReference type="InterPro" id="IPR040447">
    <property type="entry name" value="RRM_Rrp7"/>
</dbReference>
<name>A0AAD6YEA6_9AGAR</name>
<dbReference type="Pfam" id="PF12923">
    <property type="entry name" value="RRP7"/>
    <property type="match status" value="1"/>
</dbReference>
<dbReference type="PANTHER" id="PTHR13191">
    <property type="entry name" value="RIBOSOMAL RNA PROCESSING PROTEIN 7-RELATED"/>
    <property type="match status" value="1"/>
</dbReference>
<feature type="compositionally biased region" description="Acidic residues" evidence="3">
    <location>
        <begin position="85"/>
        <end position="97"/>
    </location>
</feature>
<comment type="similarity">
    <text evidence="1">Belongs to the RRP7 family.</text>
</comment>
<evidence type="ECO:0000313" key="7">
    <source>
        <dbReference type="Proteomes" id="UP001219525"/>
    </source>
</evidence>
<reference evidence="6" key="1">
    <citation type="submission" date="2023-03" db="EMBL/GenBank/DDBJ databases">
        <title>Massive genome expansion in bonnet fungi (Mycena s.s.) driven by repeated elements and novel gene families across ecological guilds.</title>
        <authorList>
            <consortium name="Lawrence Berkeley National Laboratory"/>
            <person name="Harder C.B."/>
            <person name="Miyauchi S."/>
            <person name="Viragh M."/>
            <person name="Kuo A."/>
            <person name="Thoen E."/>
            <person name="Andreopoulos B."/>
            <person name="Lu D."/>
            <person name="Skrede I."/>
            <person name="Drula E."/>
            <person name="Henrissat B."/>
            <person name="Morin E."/>
            <person name="Kohler A."/>
            <person name="Barry K."/>
            <person name="LaButti K."/>
            <person name="Morin E."/>
            <person name="Salamov A."/>
            <person name="Lipzen A."/>
            <person name="Mereny Z."/>
            <person name="Hegedus B."/>
            <person name="Baldrian P."/>
            <person name="Stursova M."/>
            <person name="Weitz H."/>
            <person name="Taylor A."/>
            <person name="Grigoriev I.V."/>
            <person name="Nagy L.G."/>
            <person name="Martin F."/>
            <person name="Kauserud H."/>
        </authorList>
    </citation>
    <scope>NUCLEOTIDE SEQUENCE</scope>
    <source>
        <strain evidence="6">9144</strain>
    </source>
</reference>
<dbReference type="InterPro" id="IPR040446">
    <property type="entry name" value="RRP7"/>
</dbReference>
<evidence type="ECO:0000256" key="3">
    <source>
        <dbReference type="SAM" id="MobiDB-lite"/>
    </source>
</evidence>
<evidence type="ECO:0000256" key="1">
    <source>
        <dbReference type="ARBA" id="ARBA00006110"/>
    </source>
</evidence>
<dbReference type="GO" id="GO:0034456">
    <property type="term" value="C:UTP-C complex"/>
    <property type="evidence" value="ECO:0007669"/>
    <property type="project" value="TreeGrafter"/>
</dbReference>
<dbReference type="InterPro" id="IPR012677">
    <property type="entry name" value="Nucleotide-bd_a/b_plait_sf"/>
</dbReference>
<feature type="domain" description="Ribosomal RNA-processing protein 7 C-terminal" evidence="4">
    <location>
        <begin position="188"/>
        <end position="315"/>
    </location>
</feature>
<dbReference type="PANTHER" id="PTHR13191:SF0">
    <property type="entry name" value="RIBOSOMAL RNA-PROCESSING PROTEIN 7 HOMOLOG A-RELATED"/>
    <property type="match status" value="1"/>
</dbReference>
<dbReference type="GO" id="GO:0000028">
    <property type="term" value="P:ribosomal small subunit assembly"/>
    <property type="evidence" value="ECO:0007669"/>
    <property type="project" value="TreeGrafter"/>
</dbReference>